<feature type="region of interest" description="Disordered" evidence="4">
    <location>
        <begin position="1"/>
        <end position="25"/>
    </location>
</feature>
<dbReference type="InterPro" id="IPR005543">
    <property type="entry name" value="PASTA_dom"/>
</dbReference>
<dbReference type="Gene3D" id="3.30.10.20">
    <property type="match status" value="3"/>
</dbReference>
<feature type="domain" description="PASTA" evidence="7">
    <location>
        <begin position="355"/>
        <end position="426"/>
    </location>
</feature>
<reference evidence="8" key="1">
    <citation type="journal article" date="2021" name="PeerJ">
        <title>Extensive microbial diversity within the chicken gut microbiome revealed by metagenomics and culture.</title>
        <authorList>
            <person name="Gilroy R."/>
            <person name="Ravi A."/>
            <person name="Getino M."/>
            <person name="Pursley I."/>
            <person name="Horton D.L."/>
            <person name="Alikhan N.F."/>
            <person name="Baker D."/>
            <person name="Gharbi K."/>
            <person name="Hall N."/>
            <person name="Watson M."/>
            <person name="Adriaenssens E.M."/>
            <person name="Foster-Nyarko E."/>
            <person name="Jarju S."/>
            <person name="Secka A."/>
            <person name="Antonio M."/>
            <person name="Oren A."/>
            <person name="Chaudhuri R.R."/>
            <person name="La Ragione R."/>
            <person name="Hildebrand F."/>
            <person name="Pallen M.J."/>
        </authorList>
    </citation>
    <scope>NUCLEOTIDE SEQUENCE</scope>
    <source>
        <strain evidence="8">CHK124-7917</strain>
    </source>
</reference>
<evidence type="ECO:0000256" key="4">
    <source>
        <dbReference type="SAM" id="MobiDB-lite"/>
    </source>
</evidence>
<keyword evidence="5" id="KW-0812">Transmembrane</keyword>
<evidence type="ECO:0000256" key="2">
    <source>
        <dbReference type="ARBA" id="ARBA00023125"/>
    </source>
</evidence>
<dbReference type="EMBL" id="DYWQ01000090">
    <property type="protein sequence ID" value="HJF45325.1"/>
    <property type="molecule type" value="Genomic_DNA"/>
</dbReference>
<dbReference type="Gene3D" id="1.10.10.10">
    <property type="entry name" value="Winged helix-like DNA-binding domain superfamily/Winged helix DNA-binding domain"/>
    <property type="match status" value="2"/>
</dbReference>
<reference evidence="8" key="2">
    <citation type="submission" date="2021-09" db="EMBL/GenBank/DDBJ databases">
        <authorList>
            <person name="Gilroy R."/>
        </authorList>
    </citation>
    <scope>NUCLEOTIDE SEQUENCE</scope>
    <source>
        <strain evidence="8">CHK124-7917</strain>
    </source>
</reference>
<dbReference type="Pfam" id="PF03793">
    <property type="entry name" value="PASTA"/>
    <property type="match status" value="2"/>
</dbReference>
<evidence type="ECO:0000259" key="7">
    <source>
        <dbReference type="PROSITE" id="PS51178"/>
    </source>
</evidence>
<dbReference type="PROSITE" id="PS50043">
    <property type="entry name" value="HTH_LUXR_2"/>
    <property type="match status" value="1"/>
</dbReference>
<evidence type="ECO:0000313" key="8">
    <source>
        <dbReference type="EMBL" id="HJF45325.1"/>
    </source>
</evidence>
<dbReference type="RefSeq" id="WP_274959117.1">
    <property type="nucleotide sequence ID" value="NZ_DYWQ01000090.1"/>
</dbReference>
<dbReference type="SUPFAM" id="SSF46894">
    <property type="entry name" value="C-terminal effector domain of the bipartite response regulators"/>
    <property type="match status" value="2"/>
</dbReference>
<dbReference type="InterPro" id="IPR000792">
    <property type="entry name" value="Tscrpt_reg_LuxR_C"/>
</dbReference>
<dbReference type="CDD" id="cd06577">
    <property type="entry name" value="PASTA_pknB"/>
    <property type="match status" value="3"/>
</dbReference>
<dbReference type="SMART" id="SM00421">
    <property type="entry name" value="HTH_LUXR"/>
    <property type="match status" value="2"/>
</dbReference>
<evidence type="ECO:0000313" key="9">
    <source>
        <dbReference type="Proteomes" id="UP000697330"/>
    </source>
</evidence>
<dbReference type="GO" id="GO:0006355">
    <property type="term" value="P:regulation of DNA-templated transcription"/>
    <property type="evidence" value="ECO:0007669"/>
    <property type="project" value="InterPro"/>
</dbReference>
<dbReference type="Proteomes" id="UP000697330">
    <property type="component" value="Unassembled WGS sequence"/>
</dbReference>
<feature type="transmembrane region" description="Helical" evidence="5">
    <location>
        <begin position="177"/>
        <end position="198"/>
    </location>
</feature>
<dbReference type="PANTHER" id="PTHR44688">
    <property type="entry name" value="DNA-BINDING TRANSCRIPTIONAL ACTIVATOR DEVR_DOSR"/>
    <property type="match status" value="1"/>
</dbReference>
<keyword evidence="5" id="KW-1133">Transmembrane helix</keyword>
<gene>
    <name evidence="8" type="ORF">K8U72_06020</name>
</gene>
<dbReference type="PANTHER" id="PTHR44688:SF16">
    <property type="entry name" value="DNA-BINDING TRANSCRIPTIONAL ACTIVATOR DEVR_DOSR"/>
    <property type="match status" value="1"/>
</dbReference>
<evidence type="ECO:0000256" key="3">
    <source>
        <dbReference type="ARBA" id="ARBA00023163"/>
    </source>
</evidence>
<comment type="caution">
    <text evidence="8">The sequence shown here is derived from an EMBL/GenBank/DDBJ whole genome shotgun (WGS) entry which is preliminary data.</text>
</comment>
<dbReference type="InterPro" id="IPR036388">
    <property type="entry name" value="WH-like_DNA-bd_sf"/>
</dbReference>
<feature type="domain" description="HTH luxR-type" evidence="6">
    <location>
        <begin position="101"/>
        <end position="166"/>
    </location>
</feature>
<keyword evidence="5" id="KW-0472">Membrane</keyword>
<dbReference type="Pfam" id="PF00196">
    <property type="entry name" value="GerE"/>
    <property type="match status" value="2"/>
</dbReference>
<dbReference type="GO" id="GO:0003677">
    <property type="term" value="F:DNA binding"/>
    <property type="evidence" value="ECO:0007669"/>
    <property type="project" value="UniProtKB-KW"/>
</dbReference>
<name>A0A921KLD7_9ACTN</name>
<evidence type="ECO:0000256" key="5">
    <source>
        <dbReference type="SAM" id="Phobius"/>
    </source>
</evidence>
<proteinExistence type="predicted"/>
<keyword evidence="3" id="KW-0804">Transcription</keyword>
<protein>
    <submittedName>
        <fullName evidence="8">LuxR C-terminal-related transcriptional regulator</fullName>
    </submittedName>
</protein>
<dbReference type="InterPro" id="IPR016032">
    <property type="entry name" value="Sig_transdc_resp-reg_C-effctor"/>
</dbReference>
<sequence>MYRSLDPSGPGAYRVATASHEAERDFRERGLTEREADAARSALAGMTAAAAAREMGVSASTVGSLRQRAYQKLGVSGAAELVRKYAEKSADKNAGEKDWRPTLRSHGLSETQASVLSLACSGRSTAQIADELHLAEGTVRAARATGYRMLGVHSREELAALLEREAAAPRRRRAARLAAAFLAAAMVIAVAVTAASYLGSRPPVMVETEFGEVPNVVGMDLQQAWEALVEADFLPIVRQGSASGAAGTVINQSAHELRTKNVLGVLDPNGALRHEYDTTPWKAEVIVTVTGVLQIPLELTTNHSEQQARSKLAAAGFTNVSAIGNGVGFENNRVVGVSPAPGAWVTPDTLIELTVADEVVMPNVIDMGPVEASSVITLSGLIPSPRVDGWELSDRAGWDTPTVLSTSIQPGESVPVGTTIRVEYSGPVEGTAHTVDSEGN</sequence>
<keyword evidence="1" id="KW-0805">Transcription regulation</keyword>
<accession>A0A921KLD7</accession>
<dbReference type="AlphaFoldDB" id="A0A921KLD7"/>
<organism evidence="8 9">
    <name type="scientific">Thermophilibacter provencensis</name>
    <dbReference type="NCBI Taxonomy" id="1852386"/>
    <lineage>
        <taxon>Bacteria</taxon>
        <taxon>Bacillati</taxon>
        <taxon>Actinomycetota</taxon>
        <taxon>Coriobacteriia</taxon>
        <taxon>Coriobacteriales</taxon>
        <taxon>Atopobiaceae</taxon>
        <taxon>Thermophilibacter</taxon>
    </lineage>
</organism>
<evidence type="ECO:0000256" key="1">
    <source>
        <dbReference type="ARBA" id="ARBA00023015"/>
    </source>
</evidence>
<dbReference type="PROSITE" id="PS51178">
    <property type="entry name" value="PASTA"/>
    <property type="match status" value="1"/>
</dbReference>
<evidence type="ECO:0000259" key="6">
    <source>
        <dbReference type="PROSITE" id="PS50043"/>
    </source>
</evidence>
<keyword evidence="2" id="KW-0238">DNA-binding</keyword>